<dbReference type="AlphaFoldDB" id="A0A2K1PZY2"/>
<sequence>MTDLAPVTLQDWGVTLEPLRHDHIGALIDAVEDGDIGALNYVAVPGRAGMDAWIEKALEMRDAGRELPFAIVADGRVVGSTRFYDIDMTVPTLAIGYTFHATSVWRTHVNTANKRLMLGHAFDTLGAQSVYFHTSHLNLRSQAAIERLGAQRDGILRAHKRHKDGSLRDTHTYSIIAAEWPAIRTRLDERLANVPR</sequence>
<organism evidence="2 3">
    <name type="scientific">Solilutibacter silvestris</name>
    <dbReference type="NCBI Taxonomy" id="1645665"/>
    <lineage>
        <taxon>Bacteria</taxon>
        <taxon>Pseudomonadati</taxon>
        <taxon>Pseudomonadota</taxon>
        <taxon>Gammaproteobacteria</taxon>
        <taxon>Lysobacterales</taxon>
        <taxon>Lysobacteraceae</taxon>
        <taxon>Solilutibacter</taxon>
    </lineage>
</organism>
<dbReference type="SUPFAM" id="SSF55729">
    <property type="entry name" value="Acyl-CoA N-acyltransferases (Nat)"/>
    <property type="match status" value="1"/>
</dbReference>
<keyword evidence="3" id="KW-1185">Reference proteome</keyword>
<dbReference type="PANTHER" id="PTHR43610:SF1">
    <property type="entry name" value="N-ACETYLTRANSFERASE DOMAIN-CONTAINING PROTEIN"/>
    <property type="match status" value="1"/>
</dbReference>
<reference evidence="2 3" key="1">
    <citation type="submission" date="2017-08" db="EMBL/GenBank/DDBJ databases">
        <title>Lysobacter sylvestris genome.</title>
        <authorList>
            <person name="Zhang D.-C."/>
            <person name="Albuquerque L."/>
            <person name="Franca L."/>
            <person name="Froufe H.J.C."/>
            <person name="Barroso C."/>
            <person name="Egas C."/>
            <person name="Da Costa M."/>
            <person name="Margesin R."/>
        </authorList>
    </citation>
    <scope>NUCLEOTIDE SEQUENCE [LARGE SCALE GENOMIC DNA]</scope>
    <source>
        <strain evidence="2 3">AM20-91</strain>
    </source>
</reference>
<feature type="domain" description="N-acetyltransferase" evidence="1">
    <location>
        <begin position="14"/>
        <end position="151"/>
    </location>
</feature>
<comment type="caution">
    <text evidence="2">The sequence shown here is derived from an EMBL/GenBank/DDBJ whole genome shotgun (WGS) entry which is preliminary data.</text>
</comment>
<protein>
    <submittedName>
        <fullName evidence="2">Acetyltransferase (GNAT) domain</fullName>
    </submittedName>
</protein>
<dbReference type="Gene3D" id="3.40.630.30">
    <property type="match status" value="1"/>
</dbReference>
<evidence type="ECO:0000313" key="3">
    <source>
        <dbReference type="Proteomes" id="UP000236220"/>
    </source>
</evidence>
<evidence type="ECO:0000313" key="2">
    <source>
        <dbReference type="EMBL" id="PNS08342.1"/>
    </source>
</evidence>
<dbReference type="RefSeq" id="WP_103075936.1">
    <property type="nucleotide sequence ID" value="NZ_NPZB01000002.1"/>
</dbReference>
<dbReference type="Proteomes" id="UP000236220">
    <property type="component" value="Unassembled WGS sequence"/>
</dbReference>
<evidence type="ECO:0000259" key="1">
    <source>
        <dbReference type="Pfam" id="PF13302"/>
    </source>
</evidence>
<dbReference type="InterPro" id="IPR016181">
    <property type="entry name" value="Acyl_CoA_acyltransferase"/>
</dbReference>
<dbReference type="OrthoDB" id="5295305at2"/>
<dbReference type="InterPro" id="IPR000182">
    <property type="entry name" value="GNAT_dom"/>
</dbReference>
<accession>A0A2K1PZY2</accession>
<name>A0A2K1PZY2_9GAMM</name>
<dbReference type="GO" id="GO:0016747">
    <property type="term" value="F:acyltransferase activity, transferring groups other than amino-acyl groups"/>
    <property type="evidence" value="ECO:0007669"/>
    <property type="project" value="InterPro"/>
</dbReference>
<proteinExistence type="predicted"/>
<keyword evidence="2" id="KW-0808">Transferase</keyword>
<dbReference type="PANTHER" id="PTHR43610">
    <property type="entry name" value="BLL6696 PROTEIN"/>
    <property type="match status" value="1"/>
</dbReference>
<dbReference type="Pfam" id="PF13302">
    <property type="entry name" value="Acetyltransf_3"/>
    <property type="match status" value="1"/>
</dbReference>
<dbReference type="EMBL" id="NPZB01000002">
    <property type="protein sequence ID" value="PNS08342.1"/>
    <property type="molecule type" value="Genomic_DNA"/>
</dbReference>
<gene>
    <name evidence="2" type="ORF">Lysil_2518</name>
</gene>